<keyword evidence="5" id="KW-0508">mRNA splicing</keyword>
<dbReference type="SMR" id="A0A1S3XSA6"/>
<organism evidence="7">
    <name type="scientific">Nicotiana tabacum</name>
    <name type="common">Common tobacco</name>
    <dbReference type="NCBI Taxonomy" id="4097"/>
    <lineage>
        <taxon>Eukaryota</taxon>
        <taxon>Viridiplantae</taxon>
        <taxon>Streptophyta</taxon>
        <taxon>Embryophyta</taxon>
        <taxon>Tracheophyta</taxon>
        <taxon>Spermatophyta</taxon>
        <taxon>Magnoliopsida</taxon>
        <taxon>eudicotyledons</taxon>
        <taxon>Gunneridae</taxon>
        <taxon>Pentapetalae</taxon>
        <taxon>asterids</taxon>
        <taxon>lamiids</taxon>
        <taxon>Solanales</taxon>
        <taxon>Solanaceae</taxon>
        <taxon>Nicotianoideae</taxon>
        <taxon>Nicotianeae</taxon>
        <taxon>Nicotiana</taxon>
    </lineage>
</organism>
<sequence length="184" mass="21982">MRVKSDPTRVKFPRPIKVKVRFPAPIQITAEQILREARDTHKSQIQPPPKQKIADSTELADYRNRKRKEFEGQINNKKSLVKYAKWEETQKDFKRTRSIYERAIELNYRDHTIWDRAVTLLPKVNQLWYKYIHMEEMLGNVNLCHKDRGEDLYEKFVAFEKRYGDRESIEDAIIGKGGLNMKMK</sequence>
<dbReference type="Gene3D" id="1.25.40.10">
    <property type="entry name" value="Tetratricopeptide repeat domain"/>
    <property type="match status" value="1"/>
</dbReference>
<keyword evidence="3" id="KW-0507">mRNA processing</keyword>
<evidence type="ECO:0000256" key="6">
    <source>
        <dbReference type="ARBA" id="ARBA00023242"/>
    </source>
</evidence>
<evidence type="ECO:0000256" key="2">
    <source>
        <dbReference type="ARBA" id="ARBA00008644"/>
    </source>
</evidence>
<reference evidence="7" key="1">
    <citation type="submission" date="2025-08" db="UniProtKB">
        <authorList>
            <consortium name="RefSeq"/>
        </authorList>
    </citation>
    <scope>IDENTIFICATION</scope>
</reference>
<dbReference type="PANTHER" id="PTHR11246:SF3">
    <property type="entry name" value="CROOKED NECK-LIKE PROTEIN 1"/>
    <property type="match status" value="1"/>
</dbReference>
<comment type="subcellular location">
    <subcellularLocation>
        <location evidence="1">Nucleus</location>
    </subcellularLocation>
</comment>
<evidence type="ECO:0000256" key="1">
    <source>
        <dbReference type="ARBA" id="ARBA00004123"/>
    </source>
</evidence>
<dbReference type="GO" id="GO:0000398">
    <property type="term" value="P:mRNA splicing, via spliceosome"/>
    <property type="evidence" value="ECO:0007669"/>
    <property type="project" value="InterPro"/>
</dbReference>
<dbReference type="GO" id="GO:0005634">
    <property type="term" value="C:nucleus"/>
    <property type="evidence" value="ECO:0007669"/>
    <property type="project" value="UniProtKB-SubCell"/>
</dbReference>
<evidence type="ECO:0000256" key="4">
    <source>
        <dbReference type="ARBA" id="ARBA00022737"/>
    </source>
</evidence>
<dbReference type="PANTHER" id="PTHR11246">
    <property type="entry name" value="PRE-MRNA SPLICING FACTOR"/>
    <property type="match status" value="1"/>
</dbReference>
<keyword evidence="4" id="KW-0677">Repeat</keyword>
<dbReference type="InterPro" id="IPR011990">
    <property type="entry name" value="TPR-like_helical_dom_sf"/>
</dbReference>
<comment type="similarity">
    <text evidence="2">Belongs to the crooked-neck family.</text>
</comment>
<proteinExistence type="inferred from homology"/>
<dbReference type="RefSeq" id="XP_016442562.1">
    <property type="nucleotide sequence ID" value="XM_016587076.1"/>
</dbReference>
<evidence type="ECO:0000256" key="3">
    <source>
        <dbReference type="ARBA" id="ARBA00022664"/>
    </source>
</evidence>
<dbReference type="SUPFAM" id="SSF48452">
    <property type="entry name" value="TPR-like"/>
    <property type="match status" value="1"/>
</dbReference>
<dbReference type="PaxDb" id="4097-A0A1S3XSA6"/>
<dbReference type="STRING" id="4097.A0A1S3XSA6"/>
<name>A0A1S3XSA6_TOBAC</name>
<protein>
    <submittedName>
        <fullName evidence="7">Crooked neck-like protein 1</fullName>
    </submittedName>
</protein>
<dbReference type="OrthoDB" id="541719at2759"/>
<keyword evidence="6" id="KW-0539">Nucleus</keyword>
<accession>A0A1S3XSA6</accession>
<evidence type="ECO:0000256" key="5">
    <source>
        <dbReference type="ARBA" id="ARBA00023187"/>
    </source>
</evidence>
<dbReference type="InterPro" id="IPR045075">
    <property type="entry name" value="Syf1-like"/>
</dbReference>
<dbReference type="KEGG" id="nta:107767972"/>
<dbReference type="AlphaFoldDB" id="A0A1S3XSA6"/>
<evidence type="ECO:0000313" key="7">
    <source>
        <dbReference type="RefSeq" id="XP_016442562.1"/>
    </source>
</evidence>
<gene>
    <name evidence="7" type="primary">LOC107767972</name>
</gene>